<evidence type="ECO:0000313" key="2">
    <source>
        <dbReference type="Proteomes" id="UP000600026"/>
    </source>
</evidence>
<dbReference type="EMBL" id="BNEE01000006">
    <property type="protein sequence ID" value="GHI85724.1"/>
    <property type="molecule type" value="Genomic_DNA"/>
</dbReference>
<dbReference type="Proteomes" id="UP000600026">
    <property type="component" value="Unassembled WGS sequence"/>
</dbReference>
<gene>
    <name evidence="1" type="ORF">Sxan_30880</name>
</gene>
<reference evidence="1" key="1">
    <citation type="submission" date="2020-09" db="EMBL/GenBank/DDBJ databases">
        <title>Whole genome shotgun sequence of Streptomyces xanthophaeus NBRC 12829.</title>
        <authorList>
            <person name="Komaki H."/>
            <person name="Tamura T."/>
        </authorList>
    </citation>
    <scope>NUCLEOTIDE SEQUENCE</scope>
    <source>
        <strain evidence="1">NBRC 12829</strain>
    </source>
</reference>
<dbReference type="AlphaFoldDB" id="A0A919GXF6"/>
<protein>
    <submittedName>
        <fullName evidence="1">Uncharacterized protein</fullName>
    </submittedName>
</protein>
<name>A0A919GXF6_9ACTN</name>
<keyword evidence="2" id="KW-1185">Reference proteome</keyword>
<organism evidence="1 2">
    <name type="scientific">Streptomyces xanthophaeus</name>
    <dbReference type="NCBI Taxonomy" id="67385"/>
    <lineage>
        <taxon>Bacteria</taxon>
        <taxon>Bacillati</taxon>
        <taxon>Actinomycetota</taxon>
        <taxon>Actinomycetes</taxon>
        <taxon>Kitasatosporales</taxon>
        <taxon>Streptomycetaceae</taxon>
        <taxon>Streptomyces</taxon>
    </lineage>
</organism>
<evidence type="ECO:0000313" key="1">
    <source>
        <dbReference type="EMBL" id="GHI85724.1"/>
    </source>
</evidence>
<comment type="caution">
    <text evidence="1">The sequence shown here is derived from an EMBL/GenBank/DDBJ whole genome shotgun (WGS) entry which is preliminary data.</text>
</comment>
<sequence length="232" mass="24638">MAMEPSTFSAPDVRLARLAGAVGLPATWPPTEEHLDGLADRTGLRAHDLLLVADLPVPETAWLFDSYAGASSSLVSRSLALPAPGRQRLRTRARSLTAPTGTLAPWEPRPYEQYPPGFGSLLLRMLALRNLNWSGTAKAMCLMSGVCKAASTIGAVGRGVKPLDAELLDGFAATLGVPVAVLAELTGVRPSAQSRALTPEVTDTAALVWEIRQLTGEQERLLTEYAEELGGQ</sequence>
<proteinExistence type="predicted"/>
<accession>A0A919GXF6</accession>